<dbReference type="PANTHER" id="PTHR28272">
    <property type="entry name" value="RIBONUCLEASES P/MRP PROTEIN SUBUNIT POP3"/>
    <property type="match status" value="1"/>
</dbReference>
<reference evidence="2 3" key="1">
    <citation type="journal article" date="2025" name="Microbiol. Resour. Announc.">
        <title>Draft genome sequences for Neonectria magnoliae and Neonectria punicea, canker pathogens of Liriodendron tulipifera and Acer saccharum in West Virginia.</title>
        <authorList>
            <person name="Petronek H.M."/>
            <person name="Kasson M.T."/>
            <person name="Metheny A.M."/>
            <person name="Stauder C.M."/>
            <person name="Lovett B."/>
            <person name="Lynch S.C."/>
            <person name="Garnas J.R."/>
            <person name="Kasson L.R."/>
            <person name="Stajich J.E."/>
        </authorList>
    </citation>
    <scope>NUCLEOTIDE SEQUENCE [LARGE SCALE GENOMIC DNA]</scope>
    <source>
        <strain evidence="2 3">NRRL 64653</strain>
    </source>
</reference>
<dbReference type="Pfam" id="PF08228">
    <property type="entry name" value="RNase_P_pop3"/>
    <property type="match status" value="1"/>
</dbReference>
<sequence>MATTSQPSRKRTVHQLDTPFSTVSWPSVSPEDQDTILELLCELLSPLGQHRQTYTKRSKGKRAAKREKAAKRSQDPNKEPPVPPMPEINTKIDVGLNSITKNLGPLGGNSDRQYSLVFVARGNQASSFNCHFPQMVGATSRRLDAGKKIRLVGFSKPCADRLSTCLGLPRVSSVAITSDAPGAGALQEFVQKTVAPVDAAWLDETQDLNYLTTIIMATETTVGPKRLRNES</sequence>
<dbReference type="EMBL" id="JAZAVJ010000104">
    <property type="protein sequence ID" value="KAK7414388.1"/>
    <property type="molecule type" value="Genomic_DNA"/>
</dbReference>
<dbReference type="Proteomes" id="UP001498476">
    <property type="component" value="Unassembled WGS sequence"/>
</dbReference>
<name>A0ABR1GZY2_9HYPO</name>
<dbReference type="GO" id="GO:0004526">
    <property type="term" value="F:ribonuclease P activity"/>
    <property type="evidence" value="ECO:0007669"/>
    <property type="project" value="UniProtKB-EC"/>
</dbReference>
<evidence type="ECO:0000313" key="2">
    <source>
        <dbReference type="EMBL" id="KAK7414388.1"/>
    </source>
</evidence>
<feature type="region of interest" description="Disordered" evidence="1">
    <location>
        <begin position="51"/>
        <end position="87"/>
    </location>
</feature>
<gene>
    <name evidence="2" type="primary">POP3</name>
    <name evidence="2" type="ORF">QQX98_006753</name>
</gene>
<evidence type="ECO:0000313" key="3">
    <source>
        <dbReference type="Proteomes" id="UP001498476"/>
    </source>
</evidence>
<dbReference type="EC" id="3.1.26.5" evidence="2"/>
<dbReference type="InterPro" id="IPR013241">
    <property type="entry name" value="RNase_P_Pop3"/>
</dbReference>
<feature type="compositionally biased region" description="Basic residues" evidence="1">
    <location>
        <begin position="53"/>
        <end position="65"/>
    </location>
</feature>
<feature type="compositionally biased region" description="Polar residues" evidence="1">
    <location>
        <begin position="18"/>
        <end position="27"/>
    </location>
</feature>
<feature type="region of interest" description="Disordered" evidence="1">
    <location>
        <begin position="1"/>
        <end position="29"/>
    </location>
</feature>
<protein>
    <submittedName>
        <fullName evidence="2">RNase P and RNase MRP subunit</fullName>
        <ecNumber evidence="2">3.1.26.5</ecNumber>
    </submittedName>
</protein>
<keyword evidence="3" id="KW-1185">Reference proteome</keyword>
<evidence type="ECO:0000256" key="1">
    <source>
        <dbReference type="SAM" id="MobiDB-lite"/>
    </source>
</evidence>
<keyword evidence="2" id="KW-0378">Hydrolase</keyword>
<dbReference type="PANTHER" id="PTHR28272:SF1">
    <property type="entry name" value="RIBONUCLEASES P_MRP PROTEIN SUBUNIT POP3"/>
    <property type="match status" value="1"/>
</dbReference>
<comment type="caution">
    <text evidence="2">The sequence shown here is derived from an EMBL/GenBank/DDBJ whole genome shotgun (WGS) entry which is preliminary data.</text>
</comment>
<proteinExistence type="predicted"/>
<accession>A0ABR1GZY2</accession>
<feature type="compositionally biased region" description="Basic and acidic residues" evidence="1">
    <location>
        <begin position="66"/>
        <end position="78"/>
    </location>
</feature>
<organism evidence="2 3">
    <name type="scientific">Neonectria punicea</name>
    <dbReference type="NCBI Taxonomy" id="979145"/>
    <lineage>
        <taxon>Eukaryota</taxon>
        <taxon>Fungi</taxon>
        <taxon>Dikarya</taxon>
        <taxon>Ascomycota</taxon>
        <taxon>Pezizomycotina</taxon>
        <taxon>Sordariomycetes</taxon>
        <taxon>Hypocreomycetidae</taxon>
        <taxon>Hypocreales</taxon>
        <taxon>Nectriaceae</taxon>
        <taxon>Neonectria</taxon>
    </lineage>
</organism>